<evidence type="ECO:0000313" key="3">
    <source>
        <dbReference type="EMBL" id="RZS71603.1"/>
    </source>
</evidence>
<sequence>MKRMKQLIIIVAACSLSMAAMAQQSKVFVKGGLNLANISKNNDGEVDDANTLASFHVGLMADLPVGQFFAIQPGLLFTGKGSKIQNGNSSDNNYYKATTNPLYVELPVNAVFKIPLETNSQLFVGAGPYAALGVGGKRKIEGKVLGVEYSRKDNIEFSNDDPTTFNEEEGAGLGVMRRFDFGLNATAGLILNKFLVQVNYGLGLTKLQSGADNGEDNKNKHRVLSLSVGIGL</sequence>
<proteinExistence type="predicted"/>
<accession>A0A4Q7MWQ2</accession>
<reference evidence="3 4" key="1">
    <citation type="submission" date="2019-02" db="EMBL/GenBank/DDBJ databases">
        <title>Genomic Encyclopedia of Type Strains, Phase IV (KMG-IV): sequencing the most valuable type-strain genomes for metagenomic binning, comparative biology and taxonomic classification.</title>
        <authorList>
            <person name="Goeker M."/>
        </authorList>
    </citation>
    <scope>NUCLEOTIDE SEQUENCE [LARGE SCALE GENOMIC DNA]</scope>
    <source>
        <strain evidence="3 4">DSM 18116</strain>
    </source>
</reference>
<dbReference type="RefSeq" id="WP_130542088.1">
    <property type="nucleotide sequence ID" value="NZ_CP042431.1"/>
</dbReference>
<dbReference type="EMBL" id="SGXA01000002">
    <property type="protein sequence ID" value="RZS71603.1"/>
    <property type="molecule type" value="Genomic_DNA"/>
</dbReference>
<gene>
    <name evidence="3" type="ORF">EV199_3509</name>
</gene>
<comment type="caution">
    <text evidence="3">The sequence shown here is derived from an EMBL/GenBank/DDBJ whole genome shotgun (WGS) entry which is preliminary data.</text>
</comment>
<dbReference type="Proteomes" id="UP000293874">
    <property type="component" value="Unassembled WGS sequence"/>
</dbReference>
<evidence type="ECO:0000313" key="4">
    <source>
        <dbReference type="Proteomes" id="UP000293874"/>
    </source>
</evidence>
<dbReference type="AlphaFoldDB" id="A0A4Q7MWQ2"/>
<protein>
    <submittedName>
        <fullName evidence="3">Outer membrane protein with beta-barrel domain</fullName>
    </submittedName>
</protein>
<dbReference type="Pfam" id="PF13568">
    <property type="entry name" value="OMP_b-brl_2"/>
    <property type="match status" value="1"/>
</dbReference>
<name>A0A4Q7MWQ2_9BACT</name>
<keyword evidence="1" id="KW-0732">Signal</keyword>
<feature type="signal peptide" evidence="1">
    <location>
        <begin position="1"/>
        <end position="22"/>
    </location>
</feature>
<feature type="chain" id="PRO_5020500346" evidence="1">
    <location>
        <begin position="23"/>
        <end position="232"/>
    </location>
</feature>
<dbReference type="InterPro" id="IPR025665">
    <property type="entry name" value="Beta-barrel_OMP_2"/>
</dbReference>
<dbReference type="OrthoDB" id="1150878at2"/>
<keyword evidence="4" id="KW-1185">Reference proteome</keyword>
<evidence type="ECO:0000256" key="1">
    <source>
        <dbReference type="SAM" id="SignalP"/>
    </source>
</evidence>
<feature type="domain" description="Outer membrane protein beta-barrel" evidence="2">
    <location>
        <begin position="22"/>
        <end position="207"/>
    </location>
</feature>
<evidence type="ECO:0000259" key="2">
    <source>
        <dbReference type="Pfam" id="PF13568"/>
    </source>
</evidence>
<organism evidence="3 4">
    <name type="scientific">Pseudobacter ginsenosidimutans</name>
    <dbReference type="NCBI Taxonomy" id="661488"/>
    <lineage>
        <taxon>Bacteria</taxon>
        <taxon>Pseudomonadati</taxon>
        <taxon>Bacteroidota</taxon>
        <taxon>Chitinophagia</taxon>
        <taxon>Chitinophagales</taxon>
        <taxon>Chitinophagaceae</taxon>
        <taxon>Pseudobacter</taxon>
    </lineage>
</organism>